<feature type="compositionally biased region" description="Polar residues" evidence="7">
    <location>
        <begin position="1578"/>
        <end position="1591"/>
    </location>
</feature>
<evidence type="ECO:0000256" key="5">
    <source>
        <dbReference type="ARBA" id="ARBA00023242"/>
    </source>
</evidence>
<feature type="compositionally biased region" description="Polar residues" evidence="7">
    <location>
        <begin position="1662"/>
        <end position="1672"/>
    </location>
</feature>
<dbReference type="OrthoDB" id="5399929at2759"/>
<dbReference type="SUPFAM" id="SSF48371">
    <property type="entry name" value="ARM repeat"/>
    <property type="match status" value="1"/>
</dbReference>
<feature type="region of interest" description="Disordered" evidence="7">
    <location>
        <begin position="1"/>
        <end position="21"/>
    </location>
</feature>
<feature type="region of interest" description="Disordered" evidence="7">
    <location>
        <begin position="1109"/>
        <end position="1166"/>
    </location>
</feature>
<feature type="compositionally biased region" description="Basic and acidic residues" evidence="7">
    <location>
        <begin position="1427"/>
        <end position="1454"/>
    </location>
</feature>
<dbReference type="EMBL" id="JAGMVJ010000002">
    <property type="protein sequence ID" value="KAH7093306.1"/>
    <property type="molecule type" value="Genomic_DNA"/>
</dbReference>
<dbReference type="InterPro" id="IPR016024">
    <property type="entry name" value="ARM-type_fold"/>
</dbReference>
<keyword evidence="5" id="KW-0539">Nucleus</keyword>
<comment type="caution">
    <text evidence="9">The sequence shown here is derived from an EMBL/GenBank/DDBJ whole genome shotgun (WGS) entry which is preliminary data.</text>
</comment>
<dbReference type="Pfam" id="PF12231">
    <property type="entry name" value="Rif1_N"/>
    <property type="match status" value="1"/>
</dbReference>
<evidence type="ECO:0000256" key="2">
    <source>
        <dbReference type="ARBA" id="ARBA00004574"/>
    </source>
</evidence>
<dbReference type="InterPro" id="IPR022031">
    <property type="entry name" value="Rif1_N"/>
</dbReference>
<evidence type="ECO:0000256" key="7">
    <source>
        <dbReference type="SAM" id="MobiDB-lite"/>
    </source>
</evidence>
<dbReference type="Proteomes" id="UP000813461">
    <property type="component" value="Unassembled WGS sequence"/>
</dbReference>
<dbReference type="PANTHER" id="PTHR22928:SF3">
    <property type="entry name" value="TELOMERE-ASSOCIATED PROTEIN RIF1"/>
    <property type="match status" value="1"/>
</dbReference>
<dbReference type="GO" id="GO:0000723">
    <property type="term" value="P:telomere maintenance"/>
    <property type="evidence" value="ECO:0007669"/>
    <property type="project" value="TreeGrafter"/>
</dbReference>
<evidence type="ECO:0000313" key="10">
    <source>
        <dbReference type="Proteomes" id="UP000813461"/>
    </source>
</evidence>
<sequence length="1755" mass="196278">MVFSKFDSLSVRPPTPPLHDHVQDVDETLQFLEDPFGEKPALPKSIAATKNLLNTPEQSPSSDISIPSSSASRQKRVEFELQTCSIPRKKAVAQSWTPTRSSPLRPLPQTRVSKPLKSILKPSDATPTPPPADEAAAAHKFKTFAEMLESIVKLLASQERPSRMDAYHSLQRTMQAYDKIPDDHALKQKMPLLTQFIRRDMQAPSPTGTGLDSQLIMQALKMLMALFRISEAAAAMDDDFCAFVVDRSIQVAADDAMPKIVVNTHLATLMQQNFRAKIMSIPRVEKILEVLDTIHDRVGGFSVQAYRIRIHRKLIQQRPDVMIKHTERWFRLTVRALMAAQKDINQSALDICLSAAKTIGHDRVVAKSCLAVLNRVRSDGDPFAKAFAKELERMLGGDNAVLVPQIWAAVTILLKDSLYSNMFTALKDWLEVFEKCIVSPKDAVRVQTNVAFCFLLYSVNLSQNTSEAWTRMFVKIPLHQLQRRVPAKKADRDAISSGYLTLLYYAFQPTATPEQLDRYWREFVVAFWSQLLHVPQSTHAYAACRILSALLNGSRKPWNDQRPLDQRPQYMIQRQELPLLDPKWVRRSLASVLPFVESLLDATPWAESEQQEDKPVRTMWLAVLDSLVEASSKEVMASTDTKDAMAQIVNLLRRVWTNHTAQLALSQQKEDTWANKFCFLIDSVVQKLGSKHFADKFLTRSEADDFEFASTPSHRSRQHAPRVSPLLNFIDLLVNQSEGKLPDAVRLRAIKLILEPCFNAQNTRLSKLELLRDCSAVVDSFLQSTVAADFWSHVASLLSTSLQEQNLETSEQVSRQLGKEYDLVVELLGFGLTHFPASAWRNDAPSLFIDTVRKEAGDGAVILAAIEKISEIVAMCTTEEAELSCLSYVTIVLRNLPKQTSRRILEQSRQTLWPSSPAPGRRTDFDPYTHLYKAISSVGAAAYQQLHGEQAEASGRFIKALAISVKDCSTPHLAVYLRKTQEVIRTWVEDPARKLQNTEQPMKAVHREVIGLWTEVCNAIERLPRKDAQILLHLEPLLTAGFVSRRRSIVNISIVTWNKTFGKEDSLRYPAHLEQALRRLRPTVEIVLPSLEPCEEDAIDDLSFYESDNSTEDIRPTYKSPRVKESPFKITKSTRRSLTRSPAVPSPASRRTSARQTPKVRLRHDNSQIQFEPIVSSPSNPFNQESQVLTDRQKEMIERQRLSSGLFANIGAPSPQKDDAPSPMELHSDALTADELPTETSRATPLKALAAMGPMDVFLGSSPTPHARRSSRKIVSDEISLATPTAVRTVKLANDDNLGSSPPRFEKPKPVNEQLNSDIQAESSFEYRQPETLYYGSFDEGTTIDEDALLEAAAMRTEAENHSEVTASSDAIMSEVPSSNVDLQLTAQLDADIQAHMAAGKEETENREPESINDFVDAASHPQPSLIDDRGSDTELDESQRRLPATDKPAHINTDEDTSSTSRVDDSFSRPSSDKGTPRSQSLRRSSRHSAASSPAQSPSKKRKSLKAEQKETSDVHDQTLKPQLQYPDKDGMLDNIVVASPASRSSKPTKKRKSMNHVESSHIIVPNTHMKRGPVRRSQSLLSQVENSQDVLVEDTPAPKRAKQAATQDVSDVKHTPPTPPPPPSNSQNKRLSHVQVTPKRSSEYGSSIRSSSVAAESEQPHSQPQTQPETQLRVPDQAETSASTPSRSFTERVILTPRSIINQLKSLKDYLFSAGARELVIGREEEREIDDALFDIRRVVHAAGVRGEESAKK</sequence>
<feature type="compositionally biased region" description="Polar residues" evidence="7">
    <location>
        <begin position="1627"/>
        <end position="1641"/>
    </location>
</feature>
<evidence type="ECO:0000256" key="3">
    <source>
        <dbReference type="ARBA" id="ARBA00022454"/>
    </source>
</evidence>
<reference evidence="9" key="1">
    <citation type="journal article" date="2021" name="Nat. Commun.">
        <title>Genetic determinants of endophytism in the Arabidopsis root mycobiome.</title>
        <authorList>
            <person name="Mesny F."/>
            <person name="Miyauchi S."/>
            <person name="Thiergart T."/>
            <person name="Pickel B."/>
            <person name="Atanasova L."/>
            <person name="Karlsson M."/>
            <person name="Huettel B."/>
            <person name="Barry K.W."/>
            <person name="Haridas S."/>
            <person name="Chen C."/>
            <person name="Bauer D."/>
            <person name="Andreopoulos W."/>
            <person name="Pangilinan J."/>
            <person name="LaButti K."/>
            <person name="Riley R."/>
            <person name="Lipzen A."/>
            <person name="Clum A."/>
            <person name="Drula E."/>
            <person name="Henrissat B."/>
            <person name="Kohler A."/>
            <person name="Grigoriev I.V."/>
            <person name="Martin F.M."/>
            <person name="Hacquard S."/>
        </authorList>
    </citation>
    <scope>NUCLEOTIDE SEQUENCE</scope>
    <source>
        <strain evidence="9">MPI-SDFR-AT-0120</strain>
    </source>
</reference>
<feature type="compositionally biased region" description="Low complexity" evidence="7">
    <location>
        <begin position="1645"/>
        <end position="1659"/>
    </location>
</feature>
<feature type="compositionally biased region" description="Basic and acidic residues" evidence="7">
    <location>
        <begin position="1112"/>
        <end position="1127"/>
    </location>
</feature>
<dbReference type="GO" id="GO:0140445">
    <property type="term" value="C:chromosome, telomeric repeat region"/>
    <property type="evidence" value="ECO:0007669"/>
    <property type="project" value="TreeGrafter"/>
</dbReference>
<keyword evidence="6" id="KW-0131">Cell cycle</keyword>
<feature type="compositionally biased region" description="Basic and acidic residues" evidence="7">
    <location>
        <begin position="1463"/>
        <end position="1477"/>
    </location>
</feature>
<dbReference type="PANTHER" id="PTHR22928">
    <property type="entry name" value="TELOMERE-ASSOCIATED PROTEIN RIF1"/>
    <property type="match status" value="1"/>
</dbReference>
<feature type="compositionally biased region" description="Low complexity" evidence="7">
    <location>
        <begin position="59"/>
        <end position="72"/>
    </location>
</feature>
<feature type="compositionally biased region" description="Basic and acidic residues" evidence="7">
    <location>
        <begin position="1399"/>
        <end position="1410"/>
    </location>
</feature>
<evidence type="ECO:0000313" key="9">
    <source>
        <dbReference type="EMBL" id="KAH7093306.1"/>
    </source>
</evidence>
<keyword evidence="3" id="KW-0158">Chromosome</keyword>
<feature type="region of interest" description="Disordered" evidence="7">
    <location>
        <begin position="90"/>
        <end position="134"/>
    </location>
</feature>
<dbReference type="GO" id="GO:0005634">
    <property type="term" value="C:nucleus"/>
    <property type="evidence" value="ECO:0007669"/>
    <property type="project" value="UniProtKB-SubCell"/>
</dbReference>
<comment type="subcellular location">
    <subcellularLocation>
        <location evidence="2">Chromosome</location>
        <location evidence="2">Telomere</location>
    </subcellularLocation>
    <subcellularLocation>
        <location evidence="1">Nucleus</location>
    </subcellularLocation>
</comment>
<feature type="compositionally biased region" description="Low complexity" evidence="7">
    <location>
        <begin position="1478"/>
        <end position="1499"/>
    </location>
</feature>
<proteinExistence type="predicted"/>
<organism evidence="9 10">
    <name type="scientific">Paraphoma chrysanthemicola</name>
    <dbReference type="NCBI Taxonomy" id="798071"/>
    <lineage>
        <taxon>Eukaryota</taxon>
        <taxon>Fungi</taxon>
        <taxon>Dikarya</taxon>
        <taxon>Ascomycota</taxon>
        <taxon>Pezizomycotina</taxon>
        <taxon>Dothideomycetes</taxon>
        <taxon>Pleosporomycetidae</taxon>
        <taxon>Pleosporales</taxon>
        <taxon>Pleosporineae</taxon>
        <taxon>Phaeosphaeriaceae</taxon>
        <taxon>Paraphoma</taxon>
    </lineage>
</organism>
<protein>
    <submittedName>
        <fullName evidence="9">Rap1-interacting factor 1 N terminal-domain-containing protein</fullName>
    </submittedName>
</protein>
<evidence type="ECO:0000256" key="6">
    <source>
        <dbReference type="ARBA" id="ARBA00023306"/>
    </source>
</evidence>
<evidence type="ECO:0000259" key="8">
    <source>
        <dbReference type="Pfam" id="PF12231"/>
    </source>
</evidence>
<feature type="compositionally biased region" description="Polar residues" evidence="7">
    <location>
        <begin position="1680"/>
        <end position="1690"/>
    </location>
</feature>
<feature type="domain" description="Telomere-associated protein Rif1 N-terminal" evidence="8">
    <location>
        <begin position="155"/>
        <end position="524"/>
    </location>
</feature>
<feature type="region of interest" description="Disordered" evidence="7">
    <location>
        <begin position="1399"/>
        <end position="1692"/>
    </location>
</feature>
<feature type="region of interest" description="Disordered" evidence="7">
    <location>
        <begin position="36"/>
        <end position="72"/>
    </location>
</feature>
<accession>A0A8K0RHZ2</accession>
<keyword evidence="10" id="KW-1185">Reference proteome</keyword>
<name>A0A8K0RHZ2_9PLEO</name>
<evidence type="ECO:0000256" key="4">
    <source>
        <dbReference type="ARBA" id="ARBA00022895"/>
    </source>
</evidence>
<feature type="compositionally biased region" description="Basic and acidic residues" evidence="7">
    <location>
        <begin position="1506"/>
        <end position="1520"/>
    </location>
</feature>
<gene>
    <name evidence="9" type="ORF">FB567DRAFT_487613</name>
</gene>
<evidence type="ECO:0000256" key="1">
    <source>
        <dbReference type="ARBA" id="ARBA00004123"/>
    </source>
</evidence>
<keyword evidence="4" id="KW-0779">Telomere</keyword>